<evidence type="ECO:0000313" key="1">
    <source>
        <dbReference type="EMBL" id="NRT92387.1"/>
    </source>
</evidence>
<dbReference type="EMBL" id="JABSWW010000002">
    <property type="protein sequence ID" value="NRT92387.1"/>
    <property type="molecule type" value="Genomic_DNA"/>
</dbReference>
<gene>
    <name evidence="1" type="ORF">B0H41_006208</name>
</gene>
<evidence type="ECO:0000313" key="2">
    <source>
        <dbReference type="Proteomes" id="UP001193748"/>
    </source>
</evidence>
<protein>
    <submittedName>
        <fullName evidence="1">Uncharacterized protein</fullName>
    </submittedName>
</protein>
<dbReference type="AlphaFoldDB" id="A0AAX0BAC2"/>
<name>A0AAX0BAC2_CLOBE</name>
<comment type="caution">
    <text evidence="1">The sequence shown here is derived from an EMBL/GenBank/DDBJ whole genome shotgun (WGS) entry which is preliminary data.</text>
</comment>
<reference evidence="1" key="1">
    <citation type="submission" date="2020-05" db="EMBL/GenBank/DDBJ databases">
        <authorList>
            <person name="Brown S."/>
            <person name="Huntemann M."/>
            <person name="Clum A."/>
            <person name="Spunde A."/>
            <person name="Palaniappan K."/>
            <person name="Ritter S."/>
            <person name="Mikhailova N."/>
            <person name="Chen I.-M."/>
            <person name="Stamatis D."/>
            <person name="Reddy T."/>
            <person name="O'Malley R."/>
            <person name="Daum C."/>
            <person name="Shapiro N."/>
            <person name="Ivanova N."/>
            <person name="Kyrpides N."/>
            <person name="Woyke T."/>
        </authorList>
    </citation>
    <scope>NUCLEOTIDE SEQUENCE</scope>
    <source>
        <strain evidence="1">DJ080</strain>
    </source>
</reference>
<proteinExistence type="predicted"/>
<reference evidence="1" key="2">
    <citation type="journal article" date="2022" name="Nat. Biotechnol.">
        <title>Carbon-negative production of acetone and isopropanol by gas fermentation at industrial pilot scale.</title>
        <authorList>
            <person name="Liew F.E."/>
            <person name="Nogle R."/>
            <person name="Abdalla T."/>
            <person name="Rasor B.J."/>
            <person name="Canter C."/>
            <person name="Jensen R.O."/>
            <person name="Wang L."/>
            <person name="Strutz J."/>
            <person name="Chirania P."/>
            <person name="De Tissera S."/>
            <person name="Mueller A.P."/>
            <person name="Ruan Z."/>
            <person name="Gao A."/>
            <person name="Tran L."/>
            <person name="Engle N.L."/>
            <person name="Bromley J.C."/>
            <person name="Daniell J."/>
            <person name="Conrado R."/>
            <person name="Tschaplinski T.J."/>
            <person name="Giannone R.J."/>
            <person name="Hettich R.L."/>
            <person name="Karim A.S."/>
            <person name="Simpson S.D."/>
            <person name="Brown S.D."/>
            <person name="Leang C."/>
            <person name="Jewett M.C."/>
            <person name="Kopke M."/>
        </authorList>
    </citation>
    <scope>NUCLEOTIDE SEQUENCE</scope>
    <source>
        <strain evidence="1">DJ080</strain>
    </source>
</reference>
<organism evidence="1 2">
    <name type="scientific">Clostridium beijerinckii</name>
    <name type="common">Clostridium MP</name>
    <dbReference type="NCBI Taxonomy" id="1520"/>
    <lineage>
        <taxon>Bacteria</taxon>
        <taxon>Bacillati</taxon>
        <taxon>Bacillota</taxon>
        <taxon>Clostridia</taxon>
        <taxon>Eubacteriales</taxon>
        <taxon>Clostridiaceae</taxon>
        <taxon>Clostridium</taxon>
    </lineage>
</organism>
<dbReference type="Proteomes" id="UP001193748">
    <property type="component" value="Unassembled WGS sequence"/>
</dbReference>
<accession>A0AAX0BAC2</accession>
<sequence>MKLKIINNGLKIEKTDFHDCRGELYGIKHESKDTRK</sequence>